<evidence type="ECO:0000313" key="1">
    <source>
        <dbReference type="EMBL" id="POS77377.1"/>
    </source>
</evidence>
<dbReference type="EMBL" id="MAVT02000275">
    <property type="protein sequence ID" value="POS77377.1"/>
    <property type="molecule type" value="Genomic_DNA"/>
</dbReference>
<sequence length="99" mass="10230">MIAGALTSCLKSKPNAAASYHYYLKINAANRPLTGAPADDSLLSSPAPAPGNLARLAGRVCNALTGFAQGCLKCYPGSPHTREFPQAGDLEVVLSHGYA</sequence>
<evidence type="ECO:0000313" key="2">
    <source>
        <dbReference type="Proteomes" id="UP000094444"/>
    </source>
</evidence>
<dbReference type="Proteomes" id="UP000094444">
    <property type="component" value="Unassembled WGS sequence"/>
</dbReference>
<comment type="caution">
    <text evidence="1">The sequence shown here is derived from an EMBL/GenBank/DDBJ whole genome shotgun (WGS) entry which is preliminary data.</text>
</comment>
<gene>
    <name evidence="1" type="ORF">DHEL01_v204229</name>
</gene>
<accession>A0A2P5I4D2</accession>
<reference evidence="1" key="1">
    <citation type="submission" date="2017-09" db="EMBL/GenBank/DDBJ databases">
        <title>Polyketide synthases of a Diaporthe helianthi virulent isolate.</title>
        <authorList>
            <person name="Baroncelli R."/>
        </authorList>
    </citation>
    <scope>NUCLEOTIDE SEQUENCE [LARGE SCALE GENOMIC DNA]</scope>
    <source>
        <strain evidence="1">7/96</strain>
    </source>
</reference>
<organism evidence="1 2">
    <name type="scientific">Diaporthe helianthi</name>
    <dbReference type="NCBI Taxonomy" id="158607"/>
    <lineage>
        <taxon>Eukaryota</taxon>
        <taxon>Fungi</taxon>
        <taxon>Dikarya</taxon>
        <taxon>Ascomycota</taxon>
        <taxon>Pezizomycotina</taxon>
        <taxon>Sordariomycetes</taxon>
        <taxon>Sordariomycetidae</taxon>
        <taxon>Diaporthales</taxon>
        <taxon>Diaporthaceae</taxon>
        <taxon>Diaporthe</taxon>
    </lineage>
</organism>
<dbReference type="AlphaFoldDB" id="A0A2P5I4D2"/>
<keyword evidence="2" id="KW-1185">Reference proteome</keyword>
<dbReference type="InParanoid" id="A0A2P5I4D2"/>
<name>A0A2P5I4D2_DIAHE</name>
<proteinExistence type="predicted"/>
<protein>
    <submittedName>
        <fullName evidence="1">Uncharacterized protein</fullName>
    </submittedName>
</protein>